<accession>A0ABT9V5P0</accession>
<proteinExistence type="predicted"/>
<dbReference type="InterPro" id="IPR001647">
    <property type="entry name" value="HTH_TetR"/>
</dbReference>
<dbReference type="PANTHER" id="PTHR43479">
    <property type="entry name" value="ACREF/ENVCD OPERON REPRESSOR-RELATED"/>
    <property type="match status" value="1"/>
</dbReference>
<dbReference type="Gene3D" id="1.10.357.10">
    <property type="entry name" value="Tetracycline Repressor, domain 2"/>
    <property type="match status" value="1"/>
</dbReference>
<evidence type="ECO:0000259" key="3">
    <source>
        <dbReference type="PROSITE" id="PS50977"/>
    </source>
</evidence>
<evidence type="ECO:0000256" key="1">
    <source>
        <dbReference type="ARBA" id="ARBA00023125"/>
    </source>
</evidence>
<keyword evidence="1 2" id="KW-0238">DNA-binding</keyword>
<gene>
    <name evidence="4" type="ORF">J2S07_002580</name>
</gene>
<dbReference type="EMBL" id="JAUSTU010000011">
    <property type="protein sequence ID" value="MDQ0156261.1"/>
    <property type="molecule type" value="Genomic_DNA"/>
</dbReference>
<evidence type="ECO:0000313" key="5">
    <source>
        <dbReference type="Proteomes" id="UP001231362"/>
    </source>
</evidence>
<dbReference type="Pfam" id="PF00440">
    <property type="entry name" value="TetR_N"/>
    <property type="match status" value="1"/>
</dbReference>
<evidence type="ECO:0000256" key="2">
    <source>
        <dbReference type="PROSITE-ProRule" id="PRU00335"/>
    </source>
</evidence>
<sequence length="298" mass="35095">MKDRKQHVIKMAHQLFIDKGFQATSIQDILDYSGISKGTFYNYFSSKNELLIALLKSIYEKINKKRNELLMGQDPSDIEVFIKQIEIQLEMNRSNNLSSLFEEVFFSNDEELKQFIKKGHFRVIRWTHNRFKDIFGHDKEPYLLDCSIMFLGILNHNYKYYSIESNSRTAIKKVVRYSVNRIVKIVEEVAESGEQLLPPEKLTSWLPDCKKSTKALQQKLQHSILSLKKSLHHSHEPLKYIELLDFILDELVNTKEPRKFLIESVLSVLKTEPSLFKAGDMQKLEEQIKQYFINEELL</sequence>
<dbReference type="SUPFAM" id="SSF46689">
    <property type="entry name" value="Homeodomain-like"/>
    <property type="match status" value="1"/>
</dbReference>
<feature type="DNA-binding region" description="H-T-H motif" evidence="2">
    <location>
        <begin position="25"/>
        <end position="44"/>
    </location>
</feature>
<name>A0ABT9V5P0_9BACL</name>
<organism evidence="4 5">
    <name type="scientific">Anoxybacillus andreesenii</name>
    <dbReference type="NCBI Taxonomy" id="1325932"/>
    <lineage>
        <taxon>Bacteria</taxon>
        <taxon>Bacillati</taxon>
        <taxon>Bacillota</taxon>
        <taxon>Bacilli</taxon>
        <taxon>Bacillales</taxon>
        <taxon>Anoxybacillaceae</taxon>
        <taxon>Anoxybacillus</taxon>
    </lineage>
</organism>
<evidence type="ECO:0000313" key="4">
    <source>
        <dbReference type="EMBL" id="MDQ0156261.1"/>
    </source>
</evidence>
<keyword evidence="5" id="KW-1185">Reference proteome</keyword>
<dbReference type="PRINTS" id="PR00455">
    <property type="entry name" value="HTHTETR"/>
</dbReference>
<dbReference type="InterPro" id="IPR023772">
    <property type="entry name" value="DNA-bd_HTH_TetR-type_CS"/>
</dbReference>
<protein>
    <submittedName>
        <fullName evidence="4">AcrR family transcriptional regulator</fullName>
    </submittedName>
</protein>
<dbReference type="PROSITE" id="PS50977">
    <property type="entry name" value="HTH_TETR_2"/>
    <property type="match status" value="1"/>
</dbReference>
<dbReference type="Proteomes" id="UP001231362">
    <property type="component" value="Unassembled WGS sequence"/>
</dbReference>
<dbReference type="InterPro" id="IPR050624">
    <property type="entry name" value="HTH-type_Tx_Regulator"/>
</dbReference>
<comment type="caution">
    <text evidence="4">The sequence shown here is derived from an EMBL/GenBank/DDBJ whole genome shotgun (WGS) entry which is preliminary data.</text>
</comment>
<dbReference type="InterPro" id="IPR009057">
    <property type="entry name" value="Homeodomain-like_sf"/>
</dbReference>
<dbReference type="PROSITE" id="PS01081">
    <property type="entry name" value="HTH_TETR_1"/>
    <property type="match status" value="1"/>
</dbReference>
<feature type="domain" description="HTH tetR-type" evidence="3">
    <location>
        <begin position="2"/>
        <end position="62"/>
    </location>
</feature>
<dbReference type="RefSeq" id="WP_307150779.1">
    <property type="nucleotide sequence ID" value="NZ_JAUSTU010000011.1"/>
</dbReference>
<dbReference type="PANTHER" id="PTHR43479:SF22">
    <property type="entry name" value="TRANSCRIPTIONAL REGULATOR, TETR FAMILY"/>
    <property type="match status" value="1"/>
</dbReference>
<reference evidence="4 5" key="1">
    <citation type="submission" date="2023-07" db="EMBL/GenBank/DDBJ databases">
        <title>Genomic Encyclopedia of Type Strains, Phase IV (KMG-IV): sequencing the most valuable type-strain genomes for metagenomic binning, comparative biology and taxonomic classification.</title>
        <authorList>
            <person name="Goeker M."/>
        </authorList>
    </citation>
    <scope>NUCLEOTIDE SEQUENCE [LARGE SCALE GENOMIC DNA]</scope>
    <source>
        <strain evidence="4 5">DSM 23948</strain>
    </source>
</reference>